<reference evidence="4 5" key="1">
    <citation type="submission" date="2024-08" db="EMBL/GenBank/DDBJ databases">
        <title>Whole-genome sequencing of halo(alkali)philic microorganisms from hypersaline lakes.</title>
        <authorList>
            <person name="Sorokin D.Y."/>
            <person name="Merkel A.Y."/>
            <person name="Messina E."/>
            <person name="Yakimov M."/>
        </authorList>
    </citation>
    <scope>NUCLEOTIDE SEQUENCE [LARGE SCALE GENOMIC DNA]</scope>
    <source>
        <strain evidence="4 5">AB-hyl4</strain>
    </source>
</reference>
<dbReference type="PROSITE" id="PS51186">
    <property type="entry name" value="GNAT"/>
    <property type="match status" value="1"/>
</dbReference>
<dbReference type="EC" id="2.3.1.-" evidence="4"/>
<dbReference type="Pfam" id="PF00583">
    <property type="entry name" value="Acetyltransf_1"/>
    <property type="match status" value="1"/>
</dbReference>
<evidence type="ECO:0000313" key="5">
    <source>
        <dbReference type="Proteomes" id="UP001575105"/>
    </source>
</evidence>
<dbReference type="PANTHER" id="PTHR43877">
    <property type="entry name" value="AMINOALKYLPHOSPHONATE N-ACETYLTRANSFERASE-RELATED-RELATED"/>
    <property type="match status" value="1"/>
</dbReference>
<dbReference type="InterPro" id="IPR050832">
    <property type="entry name" value="Bact_Acetyltransf"/>
</dbReference>
<gene>
    <name evidence="4" type="ORF">ACERK3_02175</name>
</gene>
<proteinExistence type="predicted"/>
<evidence type="ECO:0000259" key="3">
    <source>
        <dbReference type="PROSITE" id="PS51186"/>
    </source>
</evidence>
<comment type="caution">
    <text evidence="4">The sequence shown here is derived from an EMBL/GenBank/DDBJ whole genome shotgun (WGS) entry which is preliminary data.</text>
</comment>
<protein>
    <submittedName>
        <fullName evidence="4">GNAT family N-acetyltransferase</fullName>
        <ecNumber evidence="4">2.3.1.-</ecNumber>
    </submittedName>
</protein>
<dbReference type="CDD" id="cd04301">
    <property type="entry name" value="NAT_SF"/>
    <property type="match status" value="1"/>
</dbReference>
<feature type="domain" description="N-acetyltransferase" evidence="3">
    <location>
        <begin position="3"/>
        <end position="177"/>
    </location>
</feature>
<keyword evidence="5" id="KW-1185">Reference proteome</keyword>
<dbReference type="SUPFAM" id="SSF55729">
    <property type="entry name" value="Acyl-CoA N-acyltransferases (Nat)"/>
    <property type="match status" value="1"/>
</dbReference>
<organism evidence="4 5">
    <name type="scientific">Natronomicrosphaera hydrolytica</name>
    <dbReference type="NCBI Taxonomy" id="3242702"/>
    <lineage>
        <taxon>Bacteria</taxon>
        <taxon>Pseudomonadati</taxon>
        <taxon>Planctomycetota</taxon>
        <taxon>Phycisphaerae</taxon>
        <taxon>Phycisphaerales</taxon>
        <taxon>Phycisphaeraceae</taxon>
        <taxon>Natronomicrosphaera</taxon>
    </lineage>
</organism>
<sequence length="178" mass="20131">MTITIEPLTLIKLSRGDDRLLHEVWQIRTACAHDLHHRFGDGHWAKVSPLAPLRRVVREKHVYAVRWGGETVATFSLSQVGPYYLTPDLFDEPTARAAYLTALAVRPRQQHHGAGRWCMSQAEALARSWGCRSLRFDAYDHPAGAWAFYDRGGYARCGVVNVYGVRLIAYERVLMPAA</sequence>
<dbReference type="InterPro" id="IPR016181">
    <property type="entry name" value="Acyl_CoA_acyltransferase"/>
</dbReference>
<dbReference type="InterPro" id="IPR000182">
    <property type="entry name" value="GNAT_dom"/>
</dbReference>
<keyword evidence="1 4" id="KW-0808">Transferase</keyword>
<name>A0ABV4U0G3_9BACT</name>
<dbReference type="Gene3D" id="3.40.630.30">
    <property type="match status" value="1"/>
</dbReference>
<dbReference type="EMBL" id="JBGUBD010000001">
    <property type="protein sequence ID" value="MFA9477092.1"/>
    <property type="molecule type" value="Genomic_DNA"/>
</dbReference>
<dbReference type="GO" id="GO:0016746">
    <property type="term" value="F:acyltransferase activity"/>
    <property type="evidence" value="ECO:0007669"/>
    <property type="project" value="UniProtKB-KW"/>
</dbReference>
<dbReference type="RefSeq" id="WP_425344014.1">
    <property type="nucleotide sequence ID" value="NZ_JBGUBD010000001.1"/>
</dbReference>
<evidence type="ECO:0000256" key="2">
    <source>
        <dbReference type="ARBA" id="ARBA00023315"/>
    </source>
</evidence>
<dbReference type="Proteomes" id="UP001575105">
    <property type="component" value="Unassembled WGS sequence"/>
</dbReference>
<accession>A0ABV4U0G3</accession>
<evidence type="ECO:0000313" key="4">
    <source>
        <dbReference type="EMBL" id="MFA9477092.1"/>
    </source>
</evidence>
<evidence type="ECO:0000256" key="1">
    <source>
        <dbReference type="ARBA" id="ARBA00022679"/>
    </source>
</evidence>
<keyword evidence="2 4" id="KW-0012">Acyltransferase</keyword>